<keyword evidence="1" id="KW-0677">Repeat</keyword>
<sequence length="750" mass="82434">MFSTGVAAFLALLASIPAPAEAHTWIDCLDTSRTKIYDKSQEYIFGGAKSNGICDGYGAGYPGRGVADIGPAYTHKMLKDQAKAGASVCQNVDNAPYTGWRKRLVADAGVPIYFSYLPNGHIVKDKMARGTKHGVYWTGKVGSKLSKSSEMTAENLVDGRTMDFDDGNCGESLDLQGKPSGRAGDGKPCVGSFTIPQGTAPGIYHFVWYWTFYRDDGNYADPVTAKGYFGAAYSTCFEVEVKGASGNASCCVRGFRVDVDDDDIELTANPDMIIGEQGTGPGKFVDPVAVDVNARGEMVVGDAQLSRVQGFSGSGQLLYHFGKAGTNRGEISQIADVKFTPLGQVAVLDGAMHRLQVFSPTGVVVLTIGKEGWQNSEFQSPCALAIARTGEIFVCDKGNKRIQRFSSKGKLLSVWGSRRHITKQWLAAAKEQISVPVPPLRSIFQSPADVAVGHNGDIVVCDSGSDQIFFFTDAGLCMHVMPLPVVRGERQTPVALVYCKNFVVVAAKAKRSVASRDVDSDKIEPHMFAAFPSFTRVFMGKFDVWPTDCVIRVLRYLTYDDAMQLRLVNHYLHVACRQLRNHWQLYPLMTGTPSVIKYQRVVERATGLVAVKEAFDKWSLRIHTRSAHARKHTMDYQAGFTNAMSTLFGPLYCYQHEDVLRELFCHFASTSTNGRPELRLPGFIEIVTLVTEVDHGYLEWEHTPPFRDGRRPVPVIREPIPPGAQLATLNLVETAQHAQLNKIIRKLQAL</sequence>
<dbReference type="Gene3D" id="2.120.10.30">
    <property type="entry name" value="TolB, C-terminal domain"/>
    <property type="match status" value="2"/>
</dbReference>
<dbReference type="CDD" id="cd05819">
    <property type="entry name" value="NHL"/>
    <property type="match status" value="1"/>
</dbReference>
<keyword evidence="5" id="KW-1185">Reference proteome</keyword>
<dbReference type="InterPro" id="IPR011042">
    <property type="entry name" value="6-blade_b-propeller_TolB-like"/>
</dbReference>
<dbReference type="SUPFAM" id="SSF101898">
    <property type="entry name" value="NHL repeat"/>
    <property type="match status" value="1"/>
</dbReference>
<evidence type="ECO:0000256" key="3">
    <source>
        <dbReference type="SAM" id="SignalP"/>
    </source>
</evidence>
<evidence type="ECO:0000313" key="5">
    <source>
        <dbReference type="Proteomes" id="UP001146120"/>
    </source>
</evidence>
<dbReference type="Proteomes" id="UP001146120">
    <property type="component" value="Unassembled WGS sequence"/>
</dbReference>
<feature type="chain" id="PRO_5043405157" evidence="3">
    <location>
        <begin position="23"/>
        <end position="750"/>
    </location>
</feature>
<gene>
    <name evidence="4" type="ORF">N0F65_000370</name>
</gene>
<comment type="caution">
    <text evidence="4">The sequence shown here is derived from an EMBL/GenBank/DDBJ whole genome shotgun (WGS) entry which is preliminary data.</text>
</comment>
<reference evidence="4" key="2">
    <citation type="journal article" date="2023" name="Microbiol Resour">
        <title>Decontamination and Annotation of the Draft Genome Sequence of the Oomycete Lagenidium giganteum ARSEF 373.</title>
        <authorList>
            <person name="Morgan W.R."/>
            <person name="Tartar A."/>
        </authorList>
    </citation>
    <scope>NUCLEOTIDE SEQUENCE</scope>
    <source>
        <strain evidence="4">ARSEF 373</strain>
    </source>
</reference>
<reference evidence="4" key="1">
    <citation type="submission" date="2022-11" db="EMBL/GenBank/DDBJ databases">
        <authorList>
            <person name="Morgan W.R."/>
            <person name="Tartar A."/>
        </authorList>
    </citation>
    <scope>NUCLEOTIDE SEQUENCE</scope>
    <source>
        <strain evidence="4">ARSEF 373</strain>
    </source>
</reference>
<dbReference type="EMBL" id="DAKRPA010000070">
    <property type="protein sequence ID" value="DBA00079.1"/>
    <property type="molecule type" value="Genomic_DNA"/>
</dbReference>
<dbReference type="GO" id="GO:0008270">
    <property type="term" value="F:zinc ion binding"/>
    <property type="evidence" value="ECO:0007669"/>
    <property type="project" value="UniProtKB-KW"/>
</dbReference>
<name>A0AAV2Z3C2_9STRA</name>
<evidence type="ECO:0000256" key="1">
    <source>
        <dbReference type="ARBA" id="ARBA00022737"/>
    </source>
</evidence>
<dbReference type="InterPro" id="IPR050952">
    <property type="entry name" value="TRIM-NHL_E3_ligases"/>
</dbReference>
<feature type="repeat" description="NHL" evidence="2">
    <location>
        <begin position="321"/>
        <end position="361"/>
    </location>
</feature>
<evidence type="ECO:0000256" key="2">
    <source>
        <dbReference type="PROSITE-ProRule" id="PRU00504"/>
    </source>
</evidence>
<dbReference type="AlphaFoldDB" id="A0AAV2Z3C2"/>
<evidence type="ECO:0000313" key="4">
    <source>
        <dbReference type="EMBL" id="DBA00079.1"/>
    </source>
</evidence>
<feature type="signal peptide" evidence="3">
    <location>
        <begin position="1"/>
        <end position="22"/>
    </location>
</feature>
<feature type="repeat" description="NHL" evidence="2">
    <location>
        <begin position="365"/>
        <end position="408"/>
    </location>
</feature>
<protein>
    <submittedName>
        <fullName evidence="4">Uncharacterized protein</fullName>
    </submittedName>
</protein>
<proteinExistence type="predicted"/>
<accession>A0AAV2Z3C2</accession>
<dbReference type="InterPro" id="IPR001258">
    <property type="entry name" value="NHL_repeat"/>
</dbReference>
<organism evidence="4 5">
    <name type="scientific">Lagenidium giganteum</name>
    <dbReference type="NCBI Taxonomy" id="4803"/>
    <lineage>
        <taxon>Eukaryota</taxon>
        <taxon>Sar</taxon>
        <taxon>Stramenopiles</taxon>
        <taxon>Oomycota</taxon>
        <taxon>Peronosporomycetes</taxon>
        <taxon>Pythiales</taxon>
        <taxon>Pythiaceae</taxon>
    </lineage>
</organism>
<dbReference type="PANTHER" id="PTHR24104">
    <property type="entry name" value="E3 UBIQUITIN-PROTEIN LIGASE NHLRC1-RELATED"/>
    <property type="match status" value="1"/>
</dbReference>
<dbReference type="PANTHER" id="PTHR24104:SF25">
    <property type="entry name" value="PROTEIN LIN-41"/>
    <property type="match status" value="1"/>
</dbReference>
<keyword evidence="3" id="KW-0732">Signal</keyword>
<dbReference type="PROSITE" id="PS51125">
    <property type="entry name" value="NHL"/>
    <property type="match status" value="2"/>
</dbReference>